<dbReference type="EMBL" id="JAVDSB010000021">
    <property type="protein sequence ID" value="MDR6554937.1"/>
    <property type="molecule type" value="Genomic_DNA"/>
</dbReference>
<accession>A0ABU1P5A8</accession>
<sequence>MPWANVNETSLHYEMTGPEMGTPIVFIPPPLLTLEAFKYQKEQLSVYFRVITFDIRGHGGSAPSKMPLRYELISQDIVGLLDFLGIEQAFLCGYSTGGTVALAALLAYSSRFVGGIIVSGMSELTDTYNRIRVWLAIRMANPSRVMNLLTNAITYGNADKQTTYQELNEHALHDAAANVKSYFEQSFHYSCTTRLHSIHQPVLLIYGQKDRGFHPYAHILHEGLPNSSLFFIKGAKHPVPIQSAGRMNDIIHLWIESLDKKEQKERWKLDLAIAQKLHPQMYGTEEDAENGFENYH</sequence>
<comment type="caution">
    <text evidence="3">The sequence shown here is derived from an EMBL/GenBank/DDBJ whole genome shotgun (WGS) entry which is preliminary data.</text>
</comment>
<evidence type="ECO:0000313" key="3">
    <source>
        <dbReference type="EMBL" id="MDR6554937.1"/>
    </source>
</evidence>
<evidence type="ECO:0000256" key="1">
    <source>
        <dbReference type="ARBA" id="ARBA00022801"/>
    </source>
</evidence>
<proteinExistence type="predicted"/>
<organism evidence="3 4">
    <name type="scientific">Paenibacillus qinlingensis</name>
    <dbReference type="NCBI Taxonomy" id="1837343"/>
    <lineage>
        <taxon>Bacteria</taxon>
        <taxon>Bacillati</taxon>
        <taxon>Bacillota</taxon>
        <taxon>Bacilli</taxon>
        <taxon>Bacillales</taxon>
        <taxon>Paenibacillaceae</taxon>
        <taxon>Paenibacillus</taxon>
    </lineage>
</organism>
<dbReference type="InterPro" id="IPR029058">
    <property type="entry name" value="AB_hydrolase_fold"/>
</dbReference>
<dbReference type="Gene3D" id="3.40.50.1820">
    <property type="entry name" value="alpha/beta hydrolase"/>
    <property type="match status" value="1"/>
</dbReference>
<gene>
    <name evidence="3" type="ORF">J2736_006180</name>
</gene>
<dbReference type="InterPro" id="IPR050266">
    <property type="entry name" value="AB_hydrolase_sf"/>
</dbReference>
<dbReference type="PANTHER" id="PTHR43798:SF31">
    <property type="entry name" value="AB HYDROLASE SUPERFAMILY PROTEIN YCLE"/>
    <property type="match status" value="1"/>
</dbReference>
<reference evidence="3 4" key="1">
    <citation type="submission" date="2023-07" db="EMBL/GenBank/DDBJ databases">
        <title>Sorghum-associated microbial communities from plants grown in Nebraska, USA.</title>
        <authorList>
            <person name="Schachtman D."/>
        </authorList>
    </citation>
    <scope>NUCLEOTIDE SEQUENCE [LARGE SCALE GENOMIC DNA]</scope>
    <source>
        <strain evidence="3 4">CC258</strain>
    </source>
</reference>
<evidence type="ECO:0000313" key="4">
    <source>
        <dbReference type="Proteomes" id="UP001267290"/>
    </source>
</evidence>
<protein>
    <submittedName>
        <fullName evidence="3">Pimeloyl-ACP methyl ester carboxylesterase</fullName>
    </submittedName>
</protein>
<feature type="domain" description="Serine aminopeptidase S33" evidence="2">
    <location>
        <begin position="48"/>
        <end position="218"/>
    </location>
</feature>
<dbReference type="Proteomes" id="UP001267290">
    <property type="component" value="Unassembled WGS sequence"/>
</dbReference>
<evidence type="ECO:0000259" key="2">
    <source>
        <dbReference type="Pfam" id="PF12146"/>
    </source>
</evidence>
<keyword evidence="1" id="KW-0378">Hydrolase</keyword>
<dbReference type="InterPro" id="IPR022742">
    <property type="entry name" value="Hydrolase_4"/>
</dbReference>
<keyword evidence="4" id="KW-1185">Reference proteome</keyword>
<dbReference type="Pfam" id="PF12146">
    <property type="entry name" value="Hydrolase_4"/>
    <property type="match status" value="1"/>
</dbReference>
<dbReference type="SUPFAM" id="SSF53474">
    <property type="entry name" value="alpha/beta-Hydrolases"/>
    <property type="match status" value="1"/>
</dbReference>
<dbReference type="PANTHER" id="PTHR43798">
    <property type="entry name" value="MONOACYLGLYCEROL LIPASE"/>
    <property type="match status" value="1"/>
</dbReference>
<name>A0ABU1P5A8_9BACL</name>